<reference evidence="4" key="1">
    <citation type="journal article" date="2014" name="Int. J. Syst. Evol. Microbiol.">
        <title>Complete genome sequence of Corynebacterium casei LMG S-19264T (=DSM 44701T), isolated from a smear-ripened cheese.</title>
        <authorList>
            <consortium name="US DOE Joint Genome Institute (JGI-PGF)"/>
            <person name="Walter F."/>
            <person name="Albersmeier A."/>
            <person name="Kalinowski J."/>
            <person name="Ruckert C."/>
        </authorList>
    </citation>
    <scope>NUCLEOTIDE SEQUENCE</scope>
    <source>
        <strain evidence="4">KCTC 22169</strain>
    </source>
</reference>
<dbReference type="Pfam" id="PF01156">
    <property type="entry name" value="IU_nuc_hydro"/>
    <property type="match status" value="1"/>
</dbReference>
<dbReference type="AlphaFoldDB" id="A0A918KUD9"/>
<gene>
    <name evidence="4" type="ORF">GCM10007392_47530</name>
</gene>
<proteinExistence type="predicted"/>
<dbReference type="GO" id="GO:0008477">
    <property type="term" value="F:purine nucleosidase activity"/>
    <property type="evidence" value="ECO:0007669"/>
    <property type="project" value="TreeGrafter"/>
</dbReference>
<dbReference type="InterPro" id="IPR036452">
    <property type="entry name" value="Ribo_hydro-like"/>
</dbReference>
<name>A0A918KUD9_9GAMM</name>
<keyword evidence="2" id="KW-0326">Glycosidase</keyword>
<organism evidence="4 5">
    <name type="scientific">Saccharospirillum salsuginis</name>
    <dbReference type="NCBI Taxonomy" id="418750"/>
    <lineage>
        <taxon>Bacteria</taxon>
        <taxon>Pseudomonadati</taxon>
        <taxon>Pseudomonadota</taxon>
        <taxon>Gammaproteobacteria</taxon>
        <taxon>Oceanospirillales</taxon>
        <taxon>Saccharospirillaceae</taxon>
        <taxon>Saccharospirillum</taxon>
    </lineage>
</organism>
<keyword evidence="5" id="KW-1185">Reference proteome</keyword>
<evidence type="ECO:0000256" key="2">
    <source>
        <dbReference type="ARBA" id="ARBA00023295"/>
    </source>
</evidence>
<evidence type="ECO:0000313" key="4">
    <source>
        <dbReference type="EMBL" id="GGX74742.1"/>
    </source>
</evidence>
<dbReference type="GO" id="GO:0005829">
    <property type="term" value="C:cytosol"/>
    <property type="evidence" value="ECO:0007669"/>
    <property type="project" value="TreeGrafter"/>
</dbReference>
<evidence type="ECO:0000313" key="5">
    <source>
        <dbReference type="Proteomes" id="UP000626148"/>
    </source>
</evidence>
<keyword evidence="1 4" id="KW-0378">Hydrolase</keyword>
<comment type="caution">
    <text evidence="4">The sequence shown here is derived from an EMBL/GenBank/DDBJ whole genome shotgun (WGS) entry which is preliminary data.</text>
</comment>
<dbReference type="SUPFAM" id="SSF53590">
    <property type="entry name" value="Nucleoside hydrolase"/>
    <property type="match status" value="1"/>
</dbReference>
<sequence length="315" mass="33373">MARKVIIDTDPGIDDAMAILFAFKASTVEVLGLTTIFGNVGVDRATDNALSLTELSGIATPVARGAAAPLKMDPRQHADYVHGADGFGNIGWPGPKRKPDPRSAAQFIVDSVLEAPGEVTLVALGPLTNLALALELEPDIAGQVREVVLMGGAVHETGNVSPVAEANIINDPHAADAVFGAGWPVTMLGLDVTHQVLLKAAVLDRIRQANPDQGDFLSQAAEHYFNFYRQSLGIDGCYFHDAATIAYVMDPSLFGCRHGVIRVATEGLAIGQTMMAPEGRSFPTPGWEGRPLTKVAVEVDDVRVLALFEQTLSVA</sequence>
<dbReference type="EMBL" id="BMXR01000019">
    <property type="protein sequence ID" value="GGX74742.1"/>
    <property type="molecule type" value="Genomic_DNA"/>
</dbReference>
<dbReference type="Proteomes" id="UP000626148">
    <property type="component" value="Unassembled WGS sequence"/>
</dbReference>
<dbReference type="InterPro" id="IPR023186">
    <property type="entry name" value="IUNH"/>
</dbReference>
<protein>
    <submittedName>
        <fullName evidence="4">Nucleoside hydrolase</fullName>
    </submittedName>
</protein>
<dbReference type="InterPro" id="IPR001910">
    <property type="entry name" value="Inosine/uridine_hydrolase_dom"/>
</dbReference>
<dbReference type="PANTHER" id="PTHR12304">
    <property type="entry name" value="INOSINE-URIDINE PREFERRING NUCLEOSIDE HYDROLASE"/>
    <property type="match status" value="1"/>
</dbReference>
<dbReference type="CDD" id="cd02650">
    <property type="entry name" value="nuc_hydro_CaPnhB"/>
    <property type="match status" value="1"/>
</dbReference>
<dbReference type="Gene3D" id="3.90.245.10">
    <property type="entry name" value="Ribonucleoside hydrolase-like"/>
    <property type="match status" value="1"/>
</dbReference>
<dbReference type="RefSeq" id="WP_189613555.1">
    <property type="nucleotide sequence ID" value="NZ_BMXR01000019.1"/>
</dbReference>
<evidence type="ECO:0000256" key="1">
    <source>
        <dbReference type="ARBA" id="ARBA00022801"/>
    </source>
</evidence>
<dbReference type="PANTHER" id="PTHR12304:SF4">
    <property type="entry name" value="URIDINE NUCLEOSIDASE"/>
    <property type="match status" value="1"/>
</dbReference>
<feature type="domain" description="Inosine/uridine-preferring nucleoside hydrolase" evidence="3">
    <location>
        <begin position="5"/>
        <end position="304"/>
    </location>
</feature>
<evidence type="ECO:0000259" key="3">
    <source>
        <dbReference type="Pfam" id="PF01156"/>
    </source>
</evidence>
<accession>A0A918KUD9</accession>
<dbReference type="GO" id="GO:0006152">
    <property type="term" value="P:purine nucleoside catabolic process"/>
    <property type="evidence" value="ECO:0007669"/>
    <property type="project" value="TreeGrafter"/>
</dbReference>
<reference evidence="4" key="2">
    <citation type="submission" date="2020-09" db="EMBL/GenBank/DDBJ databases">
        <authorList>
            <person name="Sun Q."/>
            <person name="Kim S."/>
        </authorList>
    </citation>
    <scope>NUCLEOTIDE SEQUENCE</scope>
    <source>
        <strain evidence="4">KCTC 22169</strain>
    </source>
</reference>